<dbReference type="GO" id="GO:0003677">
    <property type="term" value="F:DNA binding"/>
    <property type="evidence" value="ECO:0007669"/>
    <property type="project" value="UniProtKB-KW"/>
</dbReference>
<dbReference type="PANTHER" id="PTHR38479">
    <property type="entry name" value="LMO0824 PROTEIN"/>
    <property type="match status" value="1"/>
</dbReference>
<keyword evidence="1" id="KW-0238">DNA-binding</keyword>
<evidence type="ECO:0000313" key="1">
    <source>
        <dbReference type="EMBL" id="MDO7868770.1"/>
    </source>
</evidence>
<reference evidence="1 2" key="1">
    <citation type="submission" date="2023-07" db="EMBL/GenBank/DDBJ databases">
        <title>Nocardioides sp. nov WY-20 isolated from soil.</title>
        <authorList>
            <person name="Liu B."/>
            <person name="Wan Y."/>
        </authorList>
    </citation>
    <scope>NUCLEOTIDE SEQUENCE [LARGE SCALE GENOMIC DNA]</scope>
    <source>
        <strain evidence="1 2">WY-20</strain>
    </source>
</reference>
<dbReference type="Pfam" id="PF06224">
    <property type="entry name" value="AlkZ-like"/>
    <property type="match status" value="1"/>
</dbReference>
<dbReference type="RefSeq" id="WP_305028128.1">
    <property type="nucleotide sequence ID" value="NZ_JAUQTA010000001.1"/>
</dbReference>
<protein>
    <submittedName>
        <fullName evidence="1">Winged helix DNA-binding domain-containing protein</fullName>
    </submittedName>
</protein>
<proteinExistence type="predicted"/>
<dbReference type="Proteomes" id="UP001233314">
    <property type="component" value="Unassembled WGS sequence"/>
</dbReference>
<name>A0ABT9B313_9ACTN</name>
<comment type="caution">
    <text evidence="1">The sequence shown here is derived from an EMBL/GenBank/DDBJ whole genome shotgun (WGS) entry which is preliminary data.</text>
</comment>
<accession>A0ABT9B313</accession>
<dbReference type="PANTHER" id="PTHR38479:SF2">
    <property type="entry name" value="WINGED HELIX DNA-BINDING DOMAIN-CONTAINING PROTEIN"/>
    <property type="match status" value="1"/>
</dbReference>
<sequence length="344" mass="36877">MRASLAPHRLRPQRLVGAPLAGPAEVVGHLGGVQSQLHDMSLWAIGRRCGATLADVEASFAAGAFVRTHVLRPTWHHVLPADLPDLLEVTAPRVRQASASNSRRDGLTAESIARWSALAIEAIRSAGPLTRPEVEARLAEEGFERVGNAMAHVMIEAELTGEIHSGPPRGKQQTYVAASLPASRRSPDERLGWLARRYAEGHGPIAAVDLSWWAGLTLTQSRRAIGLAGLEPFGDGLFRAGPEQEVDVPAAMLLPAFDELISYARSPEDYAGVDGDVGTVLRSTGLLFVDGGLAGSWTRKVGRQATLVTVTPRRALRRAARSALEEEAERYGRFLGAPVDLVVA</sequence>
<organism evidence="1 2">
    <name type="scientific">Nocardioides jiangxiensis</name>
    <dbReference type="NCBI Taxonomy" id="3064524"/>
    <lineage>
        <taxon>Bacteria</taxon>
        <taxon>Bacillati</taxon>
        <taxon>Actinomycetota</taxon>
        <taxon>Actinomycetes</taxon>
        <taxon>Propionibacteriales</taxon>
        <taxon>Nocardioidaceae</taxon>
        <taxon>Nocardioides</taxon>
    </lineage>
</organism>
<gene>
    <name evidence="1" type="ORF">Q5722_10360</name>
</gene>
<dbReference type="EMBL" id="JAUQTA010000001">
    <property type="protein sequence ID" value="MDO7868770.1"/>
    <property type="molecule type" value="Genomic_DNA"/>
</dbReference>
<dbReference type="InterPro" id="IPR009351">
    <property type="entry name" value="AlkZ-like"/>
</dbReference>
<evidence type="ECO:0000313" key="2">
    <source>
        <dbReference type="Proteomes" id="UP001233314"/>
    </source>
</evidence>
<keyword evidence="2" id="KW-1185">Reference proteome</keyword>